<keyword evidence="2" id="KW-1185">Reference proteome</keyword>
<protein>
    <submittedName>
        <fullName evidence="1">Uncharacterized protein</fullName>
    </submittedName>
</protein>
<accession>A0AAV7UU18</accession>
<reference evidence="1" key="1">
    <citation type="journal article" date="2022" name="bioRxiv">
        <title>Sequencing and chromosome-scale assembly of the giantPleurodeles waltlgenome.</title>
        <authorList>
            <person name="Brown T."/>
            <person name="Elewa A."/>
            <person name="Iarovenko S."/>
            <person name="Subramanian E."/>
            <person name="Araus A.J."/>
            <person name="Petzold A."/>
            <person name="Susuki M."/>
            <person name="Suzuki K.-i.T."/>
            <person name="Hayashi T."/>
            <person name="Toyoda A."/>
            <person name="Oliveira C."/>
            <person name="Osipova E."/>
            <person name="Leigh N.D."/>
            <person name="Simon A."/>
            <person name="Yun M.H."/>
        </authorList>
    </citation>
    <scope>NUCLEOTIDE SEQUENCE</scope>
    <source>
        <strain evidence="1">20211129_DDA</strain>
        <tissue evidence="1">Liver</tissue>
    </source>
</reference>
<dbReference type="EMBL" id="JANPWB010000004">
    <property type="protein sequence ID" value="KAJ1192590.1"/>
    <property type="molecule type" value="Genomic_DNA"/>
</dbReference>
<evidence type="ECO:0000313" key="1">
    <source>
        <dbReference type="EMBL" id="KAJ1192590.1"/>
    </source>
</evidence>
<gene>
    <name evidence="1" type="ORF">NDU88_001897</name>
</gene>
<organism evidence="1 2">
    <name type="scientific">Pleurodeles waltl</name>
    <name type="common">Iberian ribbed newt</name>
    <dbReference type="NCBI Taxonomy" id="8319"/>
    <lineage>
        <taxon>Eukaryota</taxon>
        <taxon>Metazoa</taxon>
        <taxon>Chordata</taxon>
        <taxon>Craniata</taxon>
        <taxon>Vertebrata</taxon>
        <taxon>Euteleostomi</taxon>
        <taxon>Amphibia</taxon>
        <taxon>Batrachia</taxon>
        <taxon>Caudata</taxon>
        <taxon>Salamandroidea</taxon>
        <taxon>Salamandridae</taxon>
        <taxon>Pleurodelinae</taxon>
        <taxon>Pleurodeles</taxon>
    </lineage>
</organism>
<comment type="caution">
    <text evidence="1">The sequence shown here is derived from an EMBL/GenBank/DDBJ whole genome shotgun (WGS) entry which is preliminary data.</text>
</comment>
<proteinExistence type="predicted"/>
<name>A0AAV7UU18_PLEWA</name>
<evidence type="ECO:0000313" key="2">
    <source>
        <dbReference type="Proteomes" id="UP001066276"/>
    </source>
</evidence>
<dbReference type="Proteomes" id="UP001066276">
    <property type="component" value="Chromosome 2_2"/>
</dbReference>
<dbReference type="AlphaFoldDB" id="A0AAV7UU18"/>
<sequence>MDDVARIADRLAFANLTWPYAEAADPPPDPEGKVPFLVRLIQDRGRRPLGLGVDKMHTCEFREYAMERTETVAERILNHQESG</sequence>